<sequence length="822" mass="89304">MGDGNDATGKTYQSDSGSILVFPNLGSGVLPAGKDIIAVKVMHRQVNGGTLGVFNGWCASYLRINNSRVAGTKAYKQDGYSDSPRQIEGPSLYKTALAAWTLAEINTMSADVGAAVGEIGPNTKNRWCGAVECAILIITEDNVPVPNTPFPASGQTIATSSVQFSGVVPATQAEQPVQAVFQVARDAGFTQDVRTFVGGANQSTVAGTRSYYNSNFADNTYTNLGPGTWALRMKGRDIRGRESAWGATTFFTITHTALPVPTLVAPAPASTSPTPYALRTARFTSQPSGDRMVGAGWRFSKDPTFATGVINWDNYATGFKYASAGAPVEVSYDPTPNPATLPGKNGSTVSVEDPSQYLSQGTWYAQVRATDVFGQVGAWSSNFTFTVAHKPVVGDAAPKTGASFDQALQQMTWTFTDPWLGDSQSAFQLIVKDASNTVLQNTGKVLSAVPRATVNVPSSGNLNNILNYEIWLWDVDDVKSAVAYTGTFRLSTAPIITVLAPTEGQSLITGQPEIVWSSVFARAGVTQKAYQLKFVRDDNGVVEFDTGKVLSTATSYLPPAPILKNLSAYQLQVTITDSEDLPNTAIRRFTTNYERPVFVLGYPVAEDYNNLGYVTVSWPSADPDPFFMEWRIYRRLKGTEEWILGGTVSDPEVFTFRDWLIAGAGEFEYAITQAAYRFGAIVESVFPDLPESAYIYSDSYWLIAPDREELNVRLHSVTGDKFTERRESSEYVIIGGGRRKNLGTREGKEGNLTATVRPSQNATCSQQLESLRTLEEENRWCIMRDPFGNTTKISLGEISADRIPGVGNDEFADLDIPYSEVM</sequence>
<name>A0A9E7LH73_9CAUD</name>
<dbReference type="Proteomes" id="UP001057233">
    <property type="component" value="Segment"/>
</dbReference>
<proteinExistence type="predicted"/>
<dbReference type="EMBL" id="ON191531">
    <property type="protein sequence ID" value="URG17393.1"/>
    <property type="molecule type" value="Genomic_DNA"/>
</dbReference>
<dbReference type="InterPro" id="IPR013783">
    <property type="entry name" value="Ig-like_fold"/>
</dbReference>
<keyword evidence="2" id="KW-1185">Reference proteome</keyword>
<dbReference type="Gene3D" id="2.60.40.10">
    <property type="entry name" value="Immunoglobulins"/>
    <property type="match status" value="1"/>
</dbReference>
<protein>
    <submittedName>
        <fullName evidence="1">Minor tail protein</fullName>
    </submittedName>
</protein>
<organism evidence="1 2">
    <name type="scientific">Rhodococcus phage Mbo2</name>
    <dbReference type="NCBI Taxonomy" id="2936911"/>
    <lineage>
        <taxon>Viruses</taxon>
        <taxon>Duplodnaviria</taxon>
        <taxon>Heunggongvirae</taxon>
        <taxon>Uroviricota</taxon>
        <taxon>Caudoviricetes</taxon>
        <taxon>Caudoviricetes incertae sedis</taxon>
        <taxon>Mboduovirus</taxon>
        <taxon>Mboduovirus mbo2</taxon>
    </lineage>
</organism>
<accession>A0A9E7LH73</accession>
<reference evidence="1" key="1">
    <citation type="submission" date="2022-04" db="EMBL/GenBank/DDBJ databases">
        <authorList>
            <person name="Hwangbo M."/>
            <person name="Wang B."/>
            <person name="Gill J.J."/>
            <person name="Chu K.-H."/>
            <person name="Young R."/>
        </authorList>
    </citation>
    <scope>NUCLEOTIDE SEQUENCE</scope>
</reference>
<evidence type="ECO:0000313" key="2">
    <source>
        <dbReference type="Proteomes" id="UP001057233"/>
    </source>
</evidence>
<gene>
    <name evidence="1" type="ORF">Mbo2_023</name>
</gene>
<evidence type="ECO:0000313" key="1">
    <source>
        <dbReference type="EMBL" id="URG17393.1"/>
    </source>
</evidence>